<evidence type="ECO:0000256" key="2">
    <source>
        <dbReference type="SAM" id="SignalP"/>
    </source>
</evidence>
<keyword evidence="4" id="KW-1185">Reference proteome</keyword>
<evidence type="ECO:0008006" key="5">
    <source>
        <dbReference type="Google" id="ProtNLM"/>
    </source>
</evidence>
<dbReference type="InterPro" id="IPR007455">
    <property type="entry name" value="Serglycin"/>
</dbReference>
<dbReference type="Proteomes" id="UP001044222">
    <property type="component" value="Unassembled WGS sequence"/>
</dbReference>
<organism evidence="3 4">
    <name type="scientific">Anguilla anguilla</name>
    <name type="common">European freshwater eel</name>
    <name type="synonym">Muraena anguilla</name>
    <dbReference type="NCBI Taxonomy" id="7936"/>
    <lineage>
        <taxon>Eukaryota</taxon>
        <taxon>Metazoa</taxon>
        <taxon>Chordata</taxon>
        <taxon>Craniata</taxon>
        <taxon>Vertebrata</taxon>
        <taxon>Euteleostomi</taxon>
        <taxon>Actinopterygii</taxon>
        <taxon>Neopterygii</taxon>
        <taxon>Teleostei</taxon>
        <taxon>Anguilliformes</taxon>
        <taxon>Anguillidae</taxon>
        <taxon>Anguilla</taxon>
    </lineage>
</organism>
<evidence type="ECO:0000313" key="4">
    <source>
        <dbReference type="Proteomes" id="UP001044222"/>
    </source>
</evidence>
<evidence type="ECO:0000313" key="3">
    <source>
        <dbReference type="EMBL" id="KAG5855026.1"/>
    </source>
</evidence>
<keyword evidence="2" id="KW-0732">Signal</keyword>
<evidence type="ECO:0000256" key="1">
    <source>
        <dbReference type="SAM" id="MobiDB-lite"/>
    </source>
</evidence>
<feature type="chain" id="PRO_5039352490" description="Serglycin" evidence="2">
    <location>
        <begin position="24"/>
        <end position="146"/>
    </location>
</feature>
<dbReference type="EMBL" id="JAFIRN010000002">
    <property type="protein sequence ID" value="KAG5855026.1"/>
    <property type="molecule type" value="Genomic_DNA"/>
</dbReference>
<proteinExistence type="predicted"/>
<reference evidence="3" key="1">
    <citation type="submission" date="2021-01" db="EMBL/GenBank/DDBJ databases">
        <title>A chromosome-scale assembly of European eel, Anguilla anguilla.</title>
        <authorList>
            <person name="Henkel C."/>
            <person name="Jong-Raadsen S.A."/>
            <person name="Dufour S."/>
            <person name="Weltzien F.-A."/>
            <person name="Palstra A.P."/>
            <person name="Pelster B."/>
            <person name="Spaink H.P."/>
            <person name="Van Den Thillart G.E."/>
            <person name="Jansen H."/>
            <person name="Zahm M."/>
            <person name="Klopp C."/>
            <person name="Cedric C."/>
            <person name="Louis A."/>
            <person name="Berthelot C."/>
            <person name="Parey E."/>
            <person name="Roest Crollius H."/>
            <person name="Montfort J."/>
            <person name="Robinson-Rechavi M."/>
            <person name="Bucao C."/>
            <person name="Bouchez O."/>
            <person name="Gislard M."/>
            <person name="Lluch J."/>
            <person name="Milhes M."/>
            <person name="Lampietro C."/>
            <person name="Lopez Roques C."/>
            <person name="Donnadieu C."/>
            <person name="Braasch I."/>
            <person name="Desvignes T."/>
            <person name="Postlethwait J."/>
            <person name="Bobe J."/>
            <person name="Guiguen Y."/>
            <person name="Dirks R."/>
        </authorList>
    </citation>
    <scope>NUCLEOTIDE SEQUENCE</scope>
    <source>
        <strain evidence="3">Tag_6206</strain>
        <tissue evidence="3">Liver</tissue>
    </source>
</reference>
<feature type="compositionally biased region" description="Acidic residues" evidence="1">
    <location>
        <begin position="106"/>
        <end position="118"/>
    </location>
</feature>
<feature type="signal peptide" evidence="2">
    <location>
        <begin position="1"/>
        <end position="23"/>
    </location>
</feature>
<comment type="caution">
    <text evidence="3">The sequence shown here is derived from an EMBL/GenBank/DDBJ whole genome shotgun (WGS) entry which is preliminary data.</text>
</comment>
<name>A0A9D3S7Y6_ANGAN</name>
<feature type="region of interest" description="Disordered" evidence="1">
    <location>
        <begin position="41"/>
        <end position="118"/>
    </location>
</feature>
<sequence>MGILLNISLTLVLLSLLGANTQGSPIKGRYMWLRCRPNSKNANCVTEKGPWIDLPEPNRLPSTADKKTKDQSDDGSGTGQPFSEIGSGDQWEKDGREQGVFQPEEASTDLDGSSELDYSDFVSPQKVYLKDNLPLDQDLQEENLIL</sequence>
<accession>A0A9D3S7Y6</accession>
<protein>
    <recommendedName>
        <fullName evidence="5">Serglycin</fullName>
    </recommendedName>
</protein>
<gene>
    <name evidence="3" type="ORF">ANANG_G00044510</name>
</gene>
<dbReference type="AlphaFoldDB" id="A0A9D3S7Y6"/>
<dbReference type="Pfam" id="PF04360">
    <property type="entry name" value="Serglycin"/>
    <property type="match status" value="1"/>
</dbReference>